<dbReference type="Gene3D" id="3.40.50.300">
    <property type="entry name" value="P-loop containing nucleotide triphosphate hydrolases"/>
    <property type="match status" value="2"/>
</dbReference>
<dbReference type="KEGG" id="gso:PH603_14245"/>
<dbReference type="InterPro" id="IPR011545">
    <property type="entry name" value="DEAD/DEAH_box_helicase_dom"/>
</dbReference>
<dbReference type="InterPro" id="IPR010225">
    <property type="entry name" value="HrpB"/>
</dbReference>
<evidence type="ECO:0000256" key="4">
    <source>
        <dbReference type="ARBA" id="ARBA00022840"/>
    </source>
</evidence>
<keyword evidence="9" id="KW-1185">Reference proteome</keyword>
<dbReference type="InterPro" id="IPR049614">
    <property type="entry name" value="HrpB_DEXH"/>
</dbReference>
<dbReference type="InterPro" id="IPR007502">
    <property type="entry name" value="Helicase-assoc_dom"/>
</dbReference>
<evidence type="ECO:0000256" key="5">
    <source>
        <dbReference type="SAM" id="MobiDB-lite"/>
    </source>
</evidence>
<dbReference type="InterPro" id="IPR013689">
    <property type="entry name" value="RNA_helicase_ATP-dep_HrpB_C"/>
</dbReference>
<dbReference type="InterPro" id="IPR014001">
    <property type="entry name" value="Helicase_ATP-bd"/>
</dbReference>
<keyword evidence="4" id="KW-0067">ATP-binding</keyword>
<proteinExistence type="predicted"/>
<evidence type="ECO:0000313" key="9">
    <source>
        <dbReference type="Proteomes" id="UP001217500"/>
    </source>
</evidence>
<dbReference type="NCBIfam" id="TIGR01970">
    <property type="entry name" value="DEAH_box_HrpB"/>
    <property type="match status" value="1"/>
</dbReference>
<dbReference type="Pfam" id="PF00271">
    <property type="entry name" value="Helicase_C"/>
    <property type="match status" value="1"/>
</dbReference>
<dbReference type="AlphaFoldDB" id="A0AAE9XMI6"/>
<dbReference type="GO" id="GO:0005524">
    <property type="term" value="F:ATP binding"/>
    <property type="evidence" value="ECO:0007669"/>
    <property type="project" value="UniProtKB-KW"/>
</dbReference>
<evidence type="ECO:0000256" key="3">
    <source>
        <dbReference type="ARBA" id="ARBA00022806"/>
    </source>
</evidence>
<dbReference type="PROSITE" id="PS51194">
    <property type="entry name" value="HELICASE_CTER"/>
    <property type="match status" value="1"/>
</dbReference>
<dbReference type="FunFam" id="3.40.50.300:FF:002125">
    <property type="entry name" value="ATP-dependent helicase HrpB"/>
    <property type="match status" value="1"/>
</dbReference>
<evidence type="ECO:0000256" key="1">
    <source>
        <dbReference type="ARBA" id="ARBA00022741"/>
    </source>
</evidence>
<protein>
    <submittedName>
        <fullName evidence="8">ATP-dependent helicase HrpB</fullName>
    </submittedName>
</protein>
<dbReference type="EMBL" id="CP116805">
    <property type="protein sequence ID" value="WCL53697.1"/>
    <property type="molecule type" value="Genomic_DNA"/>
</dbReference>
<accession>A0AAE9XMI6</accession>
<sequence length="832" mass="89662">MKDTLPIDPLLPEIAASLAAAPSLVLEAPPGAGKTTRVPLALMDTLGKAGKIILLEPRRIAARTAAERMAATLGEPVGGRVGYRVRQDRKIGKETIVEVVTTGLFLRQIQADPSLEGVATVLFDEFHERSLDSDLALAFAIEAQQGLRDDLKLVVMSATLDGERVMGLLPGAKRLTSEGRSFPVALKYLDQPAGQWMETGIVSALRQALKEQPGDALVFLPGQAEIRRTERLIAEAGFAGDCIILPLYGDLKLEDQTRAVRPDAQGRRKIVLATAIAETSLTIDGVTIVIDSGYRRSPAFDPASGMTALKTVRVSAAAAAQRAGRAGRTAPGTCWRLWSEAANRALSPHTPPEIMEADLAGLALELAVWGDPEGTGLALLDPPPAAPLAQARDLLMRLGAVDADGRATVHGRQMAALGTHPRLAHMMARAGHDGLGALAADIAAILSERDFLKGPPDARDADLRLRLELLSGKERIPAGLSLDRGAFERAKQSARDWRRQLGDGVNTIADPSEAGRVLALAYPDRLAMKRGKQGDFRLSNGRGALLPATDALAREDFLAVAHLDGDKQNARIFLAAPINLADIEADFADAVTSAEEVHWDGRTETVVARRVKRLWSLELEEKPLKDASPDAKVAAMVEGIRAMGLNALPWTKELAAWRARVRFAAKHAPDDWPDLSDEALLASLEDWLAPYLTGVSRKAHLAGIDLSSALKGLIDWNAAQALDRLVPTHLTVPTGNRHPLDYDAGDVPVLACRLQEMFGATETPTIMDGRVPVLLHLLSPAHRPLAVTQDLVSFWNGAYAHVKADMKGRYPKHYWPDNPLDAEPTARAKPRR</sequence>
<dbReference type="GO" id="GO:0016787">
    <property type="term" value="F:hydrolase activity"/>
    <property type="evidence" value="ECO:0007669"/>
    <property type="project" value="UniProtKB-KW"/>
</dbReference>
<dbReference type="Pfam" id="PF00270">
    <property type="entry name" value="DEAD"/>
    <property type="match status" value="1"/>
</dbReference>
<dbReference type="InterPro" id="IPR027417">
    <property type="entry name" value="P-loop_NTPase"/>
</dbReference>
<feature type="domain" description="Helicase C-terminal" evidence="7">
    <location>
        <begin position="204"/>
        <end position="370"/>
    </location>
</feature>
<dbReference type="SMART" id="SM00487">
    <property type="entry name" value="DEXDc"/>
    <property type="match status" value="1"/>
</dbReference>
<keyword evidence="1" id="KW-0547">Nucleotide-binding</keyword>
<dbReference type="SMART" id="SM00490">
    <property type="entry name" value="HELICc"/>
    <property type="match status" value="1"/>
</dbReference>
<dbReference type="PANTHER" id="PTHR43519:SF1">
    <property type="entry name" value="ATP-DEPENDENT RNA HELICASE HRPB"/>
    <property type="match status" value="1"/>
</dbReference>
<keyword evidence="2" id="KW-0378">Hydrolase</keyword>
<dbReference type="Gene3D" id="1.20.120.1080">
    <property type="match status" value="1"/>
</dbReference>
<dbReference type="InterPro" id="IPR001650">
    <property type="entry name" value="Helicase_C-like"/>
</dbReference>
<evidence type="ECO:0000256" key="2">
    <source>
        <dbReference type="ARBA" id="ARBA00022801"/>
    </source>
</evidence>
<reference evidence="8" key="1">
    <citation type="submission" date="2023-01" db="EMBL/GenBank/DDBJ databases">
        <title>The genome sequence of Kordiimonadaceae bacterium 6D33.</title>
        <authorList>
            <person name="Liu Y."/>
        </authorList>
    </citation>
    <scope>NUCLEOTIDE SEQUENCE</scope>
    <source>
        <strain evidence="8">6D33</strain>
    </source>
</reference>
<organism evidence="8 9">
    <name type="scientific">Gimibacter soli</name>
    <dbReference type="NCBI Taxonomy" id="3024400"/>
    <lineage>
        <taxon>Bacteria</taxon>
        <taxon>Pseudomonadati</taxon>
        <taxon>Pseudomonadota</taxon>
        <taxon>Alphaproteobacteria</taxon>
        <taxon>Kordiimonadales</taxon>
        <taxon>Temperatibacteraceae</taxon>
        <taxon>Gimibacter</taxon>
    </lineage>
</organism>
<dbReference type="GO" id="GO:0003676">
    <property type="term" value="F:nucleic acid binding"/>
    <property type="evidence" value="ECO:0007669"/>
    <property type="project" value="InterPro"/>
</dbReference>
<dbReference type="CDD" id="cd18791">
    <property type="entry name" value="SF2_C_RHA"/>
    <property type="match status" value="1"/>
</dbReference>
<keyword evidence="3 8" id="KW-0347">Helicase</keyword>
<name>A0AAE9XMI6_9PROT</name>
<dbReference type="SMART" id="SM00847">
    <property type="entry name" value="HA2"/>
    <property type="match status" value="1"/>
</dbReference>
<feature type="domain" description="Helicase ATP-binding" evidence="6">
    <location>
        <begin position="15"/>
        <end position="178"/>
    </location>
</feature>
<dbReference type="SUPFAM" id="SSF52540">
    <property type="entry name" value="P-loop containing nucleoside triphosphate hydrolases"/>
    <property type="match status" value="1"/>
</dbReference>
<dbReference type="PANTHER" id="PTHR43519">
    <property type="entry name" value="ATP-DEPENDENT RNA HELICASE HRPB"/>
    <property type="match status" value="1"/>
</dbReference>
<evidence type="ECO:0000313" key="8">
    <source>
        <dbReference type="EMBL" id="WCL53697.1"/>
    </source>
</evidence>
<feature type="region of interest" description="Disordered" evidence="5">
    <location>
        <begin position="813"/>
        <end position="832"/>
    </location>
</feature>
<dbReference type="PIRSF" id="PIRSF005496">
    <property type="entry name" value="ATP_hel_hrpB"/>
    <property type="match status" value="1"/>
</dbReference>
<dbReference type="GO" id="GO:0004386">
    <property type="term" value="F:helicase activity"/>
    <property type="evidence" value="ECO:0007669"/>
    <property type="project" value="UniProtKB-KW"/>
</dbReference>
<evidence type="ECO:0000259" key="7">
    <source>
        <dbReference type="PROSITE" id="PS51194"/>
    </source>
</evidence>
<dbReference type="PROSITE" id="PS51192">
    <property type="entry name" value="HELICASE_ATP_BIND_1"/>
    <property type="match status" value="1"/>
</dbReference>
<dbReference type="Pfam" id="PF08482">
    <property type="entry name" value="HrpB_C"/>
    <property type="match status" value="1"/>
</dbReference>
<gene>
    <name evidence="8" type="primary">hrpB</name>
    <name evidence="8" type="ORF">PH603_14245</name>
</gene>
<dbReference type="RefSeq" id="WP_289503225.1">
    <property type="nucleotide sequence ID" value="NZ_CP116805.1"/>
</dbReference>
<evidence type="ECO:0000259" key="6">
    <source>
        <dbReference type="PROSITE" id="PS51192"/>
    </source>
</evidence>
<dbReference type="Proteomes" id="UP001217500">
    <property type="component" value="Chromosome"/>
</dbReference>
<dbReference type="CDD" id="cd17990">
    <property type="entry name" value="DEXHc_HrpB"/>
    <property type="match status" value="1"/>
</dbReference>